<keyword evidence="2" id="KW-1185">Reference proteome</keyword>
<dbReference type="Pfam" id="PF11390">
    <property type="entry name" value="FdsD"/>
    <property type="match status" value="1"/>
</dbReference>
<organism evidence="1 2">
    <name type="scientific">Sphingobium fluviale</name>
    <dbReference type="NCBI Taxonomy" id="2506423"/>
    <lineage>
        <taxon>Bacteria</taxon>
        <taxon>Pseudomonadati</taxon>
        <taxon>Pseudomonadota</taxon>
        <taxon>Alphaproteobacteria</taxon>
        <taxon>Sphingomonadales</taxon>
        <taxon>Sphingomonadaceae</taxon>
        <taxon>Sphingobium</taxon>
    </lineage>
</organism>
<dbReference type="EMBL" id="SBKP01000005">
    <property type="protein sequence ID" value="RXR29338.1"/>
    <property type="molecule type" value="Genomic_DNA"/>
</dbReference>
<name>A0A4Q1KHU3_9SPHN</name>
<proteinExistence type="predicted"/>
<dbReference type="Proteomes" id="UP000290958">
    <property type="component" value="Unassembled WGS sequence"/>
</dbReference>
<protein>
    <submittedName>
        <fullName evidence="1">Formate dehydrogenase</fullName>
    </submittedName>
</protein>
<evidence type="ECO:0000313" key="2">
    <source>
        <dbReference type="Proteomes" id="UP000290958"/>
    </source>
</evidence>
<comment type="caution">
    <text evidence="1">The sequence shown here is derived from an EMBL/GenBank/DDBJ whole genome shotgun (WGS) entry which is preliminary data.</text>
</comment>
<evidence type="ECO:0000313" key="1">
    <source>
        <dbReference type="EMBL" id="RXR29338.1"/>
    </source>
</evidence>
<sequence>MANQIARNLAARGEEVAVAAVAEHIRDFWDPRMIKALHEAARDSLEPIARAALTRLGDSG</sequence>
<dbReference type="AlphaFoldDB" id="A0A4Q1KHU3"/>
<gene>
    <name evidence="1" type="ORF">EQG66_07270</name>
</gene>
<dbReference type="InterPro" id="IPR021074">
    <property type="entry name" value="Formate_DH_dsu"/>
</dbReference>
<dbReference type="OrthoDB" id="7409377at2"/>
<reference evidence="2" key="1">
    <citation type="submission" date="2019-01" db="EMBL/GenBank/DDBJ databases">
        <title>Cytophagaceae bacterium strain CAR-16.</title>
        <authorList>
            <person name="Chen W.-M."/>
        </authorList>
    </citation>
    <scope>NUCLEOTIDE SEQUENCE [LARGE SCALE GENOMIC DNA]</scope>
    <source>
        <strain evidence="2">CHR27</strain>
    </source>
</reference>
<accession>A0A4Q1KHU3</accession>